<keyword evidence="3" id="KW-1185">Reference proteome</keyword>
<comment type="caution">
    <text evidence="2">The sequence shown here is derived from an EMBL/GenBank/DDBJ whole genome shotgun (WGS) entry which is preliminary data.</text>
</comment>
<proteinExistence type="predicted"/>
<gene>
    <name evidence="2" type="ORF">NN4_20110</name>
</gene>
<feature type="domain" description="YspA cpYpsA-related SLOG" evidence="1">
    <location>
        <begin position="4"/>
        <end position="71"/>
    </location>
</feature>
<sequence>MSARILFTGSRRWTDYDLLKRVLVSVWTQLGCPPDLELVHGGARGADRMAAAIWSGLGLPVRTVPADWDRYGKPAGVIRNQQMVDLGGYVHAVAALLPGSRGTHDCVRRIERAAIPLTIATGDQPAVPVLPERRGI</sequence>
<protein>
    <recommendedName>
        <fullName evidence="1">YspA cpYpsA-related SLOG domain-containing protein</fullName>
    </recommendedName>
</protein>
<dbReference type="OrthoDB" id="572639at2"/>
<dbReference type="InterPro" id="IPR019627">
    <property type="entry name" value="YAcAr"/>
</dbReference>
<dbReference type="Pfam" id="PF10686">
    <property type="entry name" value="YAcAr"/>
    <property type="match status" value="1"/>
</dbReference>
<name>A0A511MA02_9NOCA</name>
<dbReference type="EMBL" id="BJXA01000009">
    <property type="protein sequence ID" value="GEM37492.1"/>
    <property type="molecule type" value="Genomic_DNA"/>
</dbReference>
<dbReference type="AlphaFoldDB" id="A0A511MA02"/>
<evidence type="ECO:0000313" key="2">
    <source>
        <dbReference type="EMBL" id="GEM37492.1"/>
    </source>
</evidence>
<accession>A0A511MA02</accession>
<dbReference type="Proteomes" id="UP000321424">
    <property type="component" value="Unassembled WGS sequence"/>
</dbReference>
<evidence type="ECO:0000259" key="1">
    <source>
        <dbReference type="Pfam" id="PF10686"/>
    </source>
</evidence>
<dbReference type="RefSeq" id="WP_147129629.1">
    <property type="nucleotide sequence ID" value="NZ_BJXA01000009.1"/>
</dbReference>
<evidence type="ECO:0000313" key="3">
    <source>
        <dbReference type="Proteomes" id="UP000321424"/>
    </source>
</evidence>
<reference evidence="2 3" key="1">
    <citation type="submission" date="2019-07" db="EMBL/GenBank/DDBJ databases">
        <title>Whole genome shotgun sequence of Nocardia ninae NBRC 108245.</title>
        <authorList>
            <person name="Hosoyama A."/>
            <person name="Uohara A."/>
            <person name="Ohji S."/>
            <person name="Ichikawa N."/>
        </authorList>
    </citation>
    <scope>NUCLEOTIDE SEQUENCE [LARGE SCALE GENOMIC DNA]</scope>
    <source>
        <strain evidence="2 3">NBRC 108245</strain>
    </source>
</reference>
<organism evidence="2 3">
    <name type="scientific">Nocardia ninae NBRC 108245</name>
    <dbReference type="NCBI Taxonomy" id="1210091"/>
    <lineage>
        <taxon>Bacteria</taxon>
        <taxon>Bacillati</taxon>
        <taxon>Actinomycetota</taxon>
        <taxon>Actinomycetes</taxon>
        <taxon>Mycobacteriales</taxon>
        <taxon>Nocardiaceae</taxon>
        <taxon>Nocardia</taxon>
    </lineage>
</organism>